<feature type="domain" description="Cyclic nucleotide-binding" evidence="3">
    <location>
        <begin position="447"/>
        <end position="551"/>
    </location>
</feature>
<dbReference type="GO" id="GO:2001070">
    <property type="term" value="F:starch binding"/>
    <property type="evidence" value="ECO:0007669"/>
    <property type="project" value="InterPro"/>
</dbReference>
<dbReference type="OMA" id="NAMTYHE"/>
<dbReference type="InterPro" id="IPR018490">
    <property type="entry name" value="cNMP-bd_dom_sf"/>
</dbReference>
<dbReference type="GO" id="GO:0008081">
    <property type="term" value="F:phosphoric diester hydrolase activity"/>
    <property type="evidence" value="ECO:0007669"/>
    <property type="project" value="InterPro"/>
</dbReference>
<dbReference type="Gene3D" id="2.60.120.10">
    <property type="entry name" value="Jelly Rolls"/>
    <property type="match status" value="1"/>
</dbReference>
<reference evidence="6" key="3">
    <citation type="submission" date="2015-02" db="UniProtKB">
        <authorList>
            <consortium name="EnsemblProtists"/>
        </authorList>
    </citation>
    <scope>IDENTIFICATION</scope>
    <source>
        <strain evidence="6">DAOM BR144</strain>
    </source>
</reference>
<dbReference type="PROSITE" id="PS50042">
    <property type="entry name" value="CNMP_BINDING_3"/>
    <property type="match status" value="1"/>
</dbReference>
<name>K3X839_GLOUD</name>
<dbReference type="AlphaFoldDB" id="K3X839"/>
<dbReference type="Gene3D" id="2.60.40.10">
    <property type="entry name" value="Immunoglobulins"/>
    <property type="match status" value="1"/>
</dbReference>
<organism evidence="6 7">
    <name type="scientific">Globisporangium ultimum (strain ATCC 200006 / CBS 805.95 / DAOM BR144)</name>
    <name type="common">Pythium ultimum</name>
    <dbReference type="NCBI Taxonomy" id="431595"/>
    <lineage>
        <taxon>Eukaryota</taxon>
        <taxon>Sar</taxon>
        <taxon>Stramenopiles</taxon>
        <taxon>Oomycota</taxon>
        <taxon>Peronosporomycetes</taxon>
        <taxon>Pythiales</taxon>
        <taxon>Pythiaceae</taxon>
        <taxon>Globisporangium</taxon>
    </lineage>
</organism>
<dbReference type="PROSITE" id="PS51704">
    <property type="entry name" value="GP_PDE"/>
    <property type="match status" value="1"/>
</dbReference>
<dbReference type="InterPro" id="IPR014710">
    <property type="entry name" value="RmlC-like_jellyroll"/>
</dbReference>
<dbReference type="InterPro" id="IPR013783">
    <property type="entry name" value="Ig-like_fold"/>
</dbReference>
<evidence type="ECO:0000259" key="4">
    <source>
        <dbReference type="PROSITE" id="PS51166"/>
    </source>
</evidence>
<dbReference type="InParanoid" id="K3X839"/>
<feature type="compositionally biased region" description="Polar residues" evidence="2">
    <location>
        <begin position="143"/>
        <end position="152"/>
    </location>
</feature>
<evidence type="ECO:0000313" key="6">
    <source>
        <dbReference type="EnsemblProtists" id="PYU1_T013388"/>
    </source>
</evidence>
<evidence type="ECO:0000259" key="3">
    <source>
        <dbReference type="PROSITE" id="PS50042"/>
    </source>
</evidence>
<dbReference type="GO" id="GO:0046475">
    <property type="term" value="P:glycerophospholipid catabolic process"/>
    <property type="evidence" value="ECO:0007669"/>
    <property type="project" value="TreeGrafter"/>
</dbReference>
<dbReference type="Pfam" id="PF00686">
    <property type="entry name" value="CBM_20"/>
    <property type="match status" value="1"/>
</dbReference>
<dbReference type="InterPro" id="IPR051578">
    <property type="entry name" value="GDPD"/>
</dbReference>
<dbReference type="InterPro" id="IPR008979">
    <property type="entry name" value="Galactose-bd-like_sf"/>
</dbReference>
<dbReference type="Proteomes" id="UP000019132">
    <property type="component" value="Unassembled WGS sequence"/>
</dbReference>
<dbReference type="eggNOG" id="KOG2421">
    <property type="taxonomic scope" value="Eukaryota"/>
</dbReference>
<dbReference type="PROSITE" id="PS51166">
    <property type="entry name" value="CBM20"/>
    <property type="match status" value="1"/>
</dbReference>
<dbReference type="InterPro" id="IPR013784">
    <property type="entry name" value="Carb-bd-like_fold"/>
</dbReference>
<keyword evidence="1" id="KW-0378">Hydrolase</keyword>
<dbReference type="PANTHER" id="PTHR22958">
    <property type="entry name" value="GLYCEROPHOSPHORYL DIESTER PHOSPHODIESTERASE"/>
    <property type="match status" value="1"/>
</dbReference>
<dbReference type="HOGENOM" id="CLU_325305_0_0_1"/>
<evidence type="ECO:0000259" key="5">
    <source>
        <dbReference type="PROSITE" id="PS51704"/>
    </source>
</evidence>
<dbReference type="VEuPathDB" id="FungiDB:PYU1_G013359"/>
<dbReference type="EnsemblProtists" id="PYU1_T013388">
    <property type="protein sequence ID" value="PYU1_T013388"/>
    <property type="gene ID" value="PYU1_G013359"/>
</dbReference>
<feature type="region of interest" description="Disordered" evidence="2">
    <location>
        <begin position="105"/>
        <end position="152"/>
    </location>
</feature>
<dbReference type="InterPro" id="IPR030395">
    <property type="entry name" value="GP_PDE_dom"/>
</dbReference>
<dbReference type="CDD" id="cd05467">
    <property type="entry name" value="CBM20"/>
    <property type="match status" value="1"/>
</dbReference>
<protein>
    <submittedName>
        <fullName evidence="6">Uncharacterized protein</fullName>
    </submittedName>
</protein>
<dbReference type="EMBL" id="GL376609">
    <property type="status" value="NOT_ANNOTATED_CDS"/>
    <property type="molecule type" value="Genomic_DNA"/>
</dbReference>
<dbReference type="InterPro" id="IPR017946">
    <property type="entry name" value="PLC-like_Pdiesterase_TIM-brl"/>
</dbReference>
<feature type="domain" description="CBM20" evidence="4">
    <location>
        <begin position="8"/>
        <end position="125"/>
    </location>
</feature>
<dbReference type="Gene3D" id="3.20.20.190">
    <property type="entry name" value="Phosphatidylinositol (PI) phosphodiesterase"/>
    <property type="match status" value="1"/>
</dbReference>
<dbReference type="CDD" id="cd00038">
    <property type="entry name" value="CAP_ED"/>
    <property type="match status" value="1"/>
</dbReference>
<evidence type="ECO:0000256" key="1">
    <source>
        <dbReference type="ARBA" id="ARBA00022801"/>
    </source>
</evidence>
<dbReference type="STRING" id="431595.K3X839"/>
<reference evidence="7" key="2">
    <citation type="submission" date="2010-04" db="EMBL/GenBank/DDBJ databases">
        <authorList>
            <person name="Buell R."/>
            <person name="Hamilton J."/>
            <person name="Hostetler J."/>
        </authorList>
    </citation>
    <scope>NUCLEOTIDE SEQUENCE [LARGE SCALE GENOMIC DNA]</scope>
    <source>
        <strain evidence="7">DAOM:BR144</strain>
    </source>
</reference>
<reference evidence="7" key="1">
    <citation type="journal article" date="2010" name="Genome Biol.">
        <title>Genome sequence of the necrotrophic plant pathogen Pythium ultimum reveals original pathogenicity mechanisms and effector repertoire.</title>
        <authorList>
            <person name="Levesque C.A."/>
            <person name="Brouwer H."/>
            <person name="Cano L."/>
            <person name="Hamilton J.P."/>
            <person name="Holt C."/>
            <person name="Huitema E."/>
            <person name="Raffaele S."/>
            <person name="Robideau G.P."/>
            <person name="Thines M."/>
            <person name="Win J."/>
            <person name="Zerillo M.M."/>
            <person name="Beakes G.W."/>
            <person name="Boore J.L."/>
            <person name="Busam D."/>
            <person name="Dumas B."/>
            <person name="Ferriera S."/>
            <person name="Fuerstenberg S.I."/>
            <person name="Gachon C.M."/>
            <person name="Gaulin E."/>
            <person name="Govers F."/>
            <person name="Grenville-Briggs L."/>
            <person name="Horner N."/>
            <person name="Hostetler J."/>
            <person name="Jiang R.H."/>
            <person name="Johnson J."/>
            <person name="Krajaejun T."/>
            <person name="Lin H."/>
            <person name="Meijer H.J."/>
            <person name="Moore B."/>
            <person name="Morris P."/>
            <person name="Phuntmart V."/>
            <person name="Puiu D."/>
            <person name="Shetty J."/>
            <person name="Stajich J.E."/>
            <person name="Tripathy S."/>
            <person name="Wawra S."/>
            <person name="van West P."/>
            <person name="Whitty B.R."/>
            <person name="Coutinho P.M."/>
            <person name="Henrissat B."/>
            <person name="Martin F."/>
            <person name="Thomas P.D."/>
            <person name="Tyler B.M."/>
            <person name="De Vries R.P."/>
            <person name="Kamoun S."/>
            <person name="Yandell M."/>
            <person name="Tisserat N."/>
            <person name="Buell C.R."/>
        </authorList>
    </citation>
    <scope>NUCLEOTIDE SEQUENCE</scope>
    <source>
        <strain evidence="7">DAOM:BR144</strain>
    </source>
</reference>
<evidence type="ECO:0000256" key="2">
    <source>
        <dbReference type="SAM" id="MobiDB-lite"/>
    </source>
</evidence>
<feature type="compositionally biased region" description="Low complexity" evidence="2">
    <location>
        <begin position="121"/>
        <end position="134"/>
    </location>
</feature>
<dbReference type="CDD" id="cd08572">
    <property type="entry name" value="GDPD_GDE5_like"/>
    <property type="match status" value="1"/>
</dbReference>
<dbReference type="SUPFAM" id="SSF49452">
    <property type="entry name" value="Starch-binding domain-like"/>
    <property type="match status" value="1"/>
</dbReference>
<dbReference type="InterPro" id="IPR000595">
    <property type="entry name" value="cNMP-bd_dom"/>
</dbReference>
<dbReference type="PANTHER" id="PTHR22958:SF1">
    <property type="entry name" value="GLYCEROPHOSPHOCHOLINE PHOSPHODIESTERASE GPCPD1"/>
    <property type="match status" value="1"/>
</dbReference>
<dbReference type="SUPFAM" id="SSF51206">
    <property type="entry name" value="cAMP-binding domain-like"/>
    <property type="match status" value="1"/>
</dbReference>
<dbReference type="Pfam" id="PF00027">
    <property type="entry name" value="cNMP_binding"/>
    <property type="match status" value="1"/>
</dbReference>
<keyword evidence="7" id="KW-1185">Reference proteome</keyword>
<dbReference type="Gene3D" id="2.60.120.260">
    <property type="entry name" value="Galactose-binding domain-like"/>
    <property type="match status" value="1"/>
</dbReference>
<dbReference type="SUPFAM" id="SSF51695">
    <property type="entry name" value="PLC-like phosphodiesterases"/>
    <property type="match status" value="1"/>
</dbReference>
<sequence length="1049" mass="117655">MGEATKPTSEGDAIDVVFSVRVLTRQVPHDAAVAVFVVGDAPELGAWNVDQAVPMDCVKRDDDESEWSIPVTFAVDQDRPVEYKYVVKQTAANEVLSWEAIPGNRTTTITRGGSNVALKQPSSQSSTHSSSRNPSPGPREANFGNNGNTNGYQEWRCARTEKEENPWWEVDLGQEYPLSSIHLWKALTYHEHAKHPEGKPPATSTASTSAVSPPLWLFVSKESLSTENDSLAQAKANASAHQIPLDPNSRVESVHFAPRENNAIVGRYVRLQQESAASVLQFAELQVISSNGASADCNRKLLQKDGIYGVEAALDGDLKEYIDSEWLNPSSSNALLRFWVGSFNDQAPAVQWLPGEGAKHDAVTIRMRYQRLEEGQEGKTTTTWKNMQVDVRSSALLDKQSKELIGELESFKQREVDLKSYLNNHHDPKETDPVASESFPWLYHLEWMQELNPEMAERLLKKVEAKTFAKGESIIPYGVHTRTMFFLRDGEVELFGPDTSIGAKSIGKLSKNALFNELSLFGRWPEQHADFRALETVTCEFVTYKSLLETMHEDSFCSIRDYFIRTAQPVSAEPTLDRYEEDVTHFTDATHAQVFRTQVPLSALSTAAGTANPSALAHRLEFDIYKYSAKTMQANKKLGTVQLLPSQLSAHGEGYLTLPIVSVNTATPCIVGQLTLTYLIIKPFVHARNNLSHVWRSYWRSRKPLNGGHRGMGRSYHQVEGFRHALTRENTLASFILAGRSGADFVEFDVQLTKDKVPVLYHDFVLNVGLEDKNAWTHGSRAEEFEIGIHEMTLRQLQRSYTTPAKTHKSGDKLQVLQKRVRKHWAQMIGDKKVTKTSAALSAASEVAAILEADEDHLVEFFPKLEDLLKHVPAEVGLNVEIKYPDNVWRTAMRHSAPFMMNEYVDAILRCVFDHAGGRRIFFSCFDPNLCVLLRAKQATYPVFFLTYGSIKPNAFDARLTLQFAVNFVKMEQLGGMVSNSDDFIATPELAQVVKRVTKHAVLLTWGDQNTSHMCVQLQKQHAIDGVISDNIGDIMRQDSKLRLQPQHE</sequence>
<dbReference type="Pfam" id="PF03009">
    <property type="entry name" value="GDPD"/>
    <property type="match status" value="1"/>
</dbReference>
<evidence type="ECO:0000313" key="7">
    <source>
        <dbReference type="Proteomes" id="UP000019132"/>
    </source>
</evidence>
<dbReference type="SUPFAM" id="SSF49785">
    <property type="entry name" value="Galactose-binding domain-like"/>
    <property type="match status" value="1"/>
</dbReference>
<dbReference type="SMART" id="SM01065">
    <property type="entry name" value="CBM_2"/>
    <property type="match status" value="1"/>
</dbReference>
<feature type="domain" description="GP-PDE" evidence="5">
    <location>
        <begin position="704"/>
        <end position="1039"/>
    </location>
</feature>
<dbReference type="InterPro" id="IPR002044">
    <property type="entry name" value="CBM20"/>
</dbReference>
<proteinExistence type="predicted"/>
<accession>K3X839</accession>